<evidence type="ECO:0000256" key="4">
    <source>
        <dbReference type="ARBA" id="ARBA00023163"/>
    </source>
</evidence>
<dbReference type="GO" id="GO:0003677">
    <property type="term" value="F:DNA binding"/>
    <property type="evidence" value="ECO:0007669"/>
    <property type="project" value="UniProtKB-KW"/>
</dbReference>
<dbReference type="Gene3D" id="1.10.260.40">
    <property type="entry name" value="lambda repressor-like DNA-binding domains"/>
    <property type="match status" value="1"/>
</dbReference>
<dbReference type="Proteomes" id="UP001255601">
    <property type="component" value="Unassembled WGS sequence"/>
</dbReference>
<evidence type="ECO:0000256" key="1">
    <source>
        <dbReference type="ARBA" id="ARBA00006157"/>
    </source>
</evidence>
<evidence type="ECO:0000259" key="5">
    <source>
        <dbReference type="Pfam" id="PF13693"/>
    </source>
</evidence>
<dbReference type="InterPro" id="IPR010982">
    <property type="entry name" value="Lambda_DNA-bd_dom_sf"/>
</dbReference>
<gene>
    <name evidence="6" type="ORF">QE369_002951</name>
</gene>
<evidence type="ECO:0000313" key="7">
    <source>
        <dbReference type="Proteomes" id="UP001255601"/>
    </source>
</evidence>
<name>A0AAJ2BH91_9HYPH</name>
<keyword evidence="4" id="KW-0804">Transcription</keyword>
<comment type="caution">
    <text evidence="6">The sequence shown here is derived from an EMBL/GenBank/DDBJ whole genome shotgun (WGS) entry which is preliminary data.</text>
</comment>
<reference evidence="6" key="1">
    <citation type="submission" date="2023-08" db="EMBL/GenBank/DDBJ databases">
        <title>Functional and genomic diversity of the sorghum phyllosphere microbiome.</title>
        <authorList>
            <person name="Shade A."/>
        </authorList>
    </citation>
    <scope>NUCLEOTIDE SEQUENCE</scope>
    <source>
        <strain evidence="6">SORGH_AS_0974</strain>
    </source>
</reference>
<evidence type="ECO:0000256" key="2">
    <source>
        <dbReference type="ARBA" id="ARBA00023015"/>
    </source>
</evidence>
<accession>A0AAJ2BH91</accession>
<dbReference type="EMBL" id="JAVIZC010000003">
    <property type="protein sequence ID" value="MDR6102754.1"/>
    <property type="molecule type" value="Genomic_DNA"/>
</dbReference>
<keyword evidence="3" id="KW-0238">DNA-binding</keyword>
<evidence type="ECO:0000256" key="3">
    <source>
        <dbReference type="ARBA" id="ARBA00023125"/>
    </source>
</evidence>
<protein>
    <submittedName>
        <fullName evidence="6">Ner family transcriptional regulator</fullName>
    </submittedName>
</protein>
<dbReference type="InterPro" id="IPR038722">
    <property type="entry name" value="Ner_HTH_dom"/>
</dbReference>
<proteinExistence type="inferred from homology"/>
<keyword evidence="2" id="KW-0805">Transcription regulation</keyword>
<feature type="domain" description="Ner winged helix-turn-helix DNA-binding" evidence="5">
    <location>
        <begin position="7"/>
        <end position="78"/>
    </location>
</feature>
<dbReference type="Pfam" id="PF13693">
    <property type="entry name" value="HTH_35"/>
    <property type="match status" value="1"/>
</dbReference>
<dbReference type="SUPFAM" id="SSF47413">
    <property type="entry name" value="lambda repressor-like DNA-binding domains"/>
    <property type="match status" value="1"/>
</dbReference>
<evidence type="ECO:0000313" key="6">
    <source>
        <dbReference type="EMBL" id="MDR6102754.1"/>
    </source>
</evidence>
<dbReference type="RefSeq" id="WP_309771341.1">
    <property type="nucleotide sequence ID" value="NZ_JAVIZC010000003.1"/>
</dbReference>
<dbReference type="AlphaFoldDB" id="A0AAJ2BH91"/>
<sequence length="91" mass="10542">MAKVKRWDRHDILGELRRRQMTLTKLAELNGRSPGGFRTIWTRPNRENEAIIAKFLGVKAEELFPDRYPKRTSTVLSHEYAKESTSGREAA</sequence>
<organism evidence="6 7">
    <name type="scientific">Agrobacterium larrymoorei</name>
    <dbReference type="NCBI Taxonomy" id="160699"/>
    <lineage>
        <taxon>Bacteria</taxon>
        <taxon>Pseudomonadati</taxon>
        <taxon>Pseudomonadota</taxon>
        <taxon>Alphaproteobacteria</taxon>
        <taxon>Hyphomicrobiales</taxon>
        <taxon>Rhizobiaceae</taxon>
        <taxon>Rhizobium/Agrobacterium group</taxon>
        <taxon>Agrobacterium</taxon>
    </lineage>
</organism>
<comment type="similarity">
    <text evidence="1">Belongs to the ner transcriptional regulatory family.</text>
</comment>